<organism evidence="10 11">
    <name type="scientific">Nannocystis exedens</name>
    <dbReference type="NCBI Taxonomy" id="54"/>
    <lineage>
        <taxon>Bacteria</taxon>
        <taxon>Pseudomonadati</taxon>
        <taxon>Myxococcota</taxon>
        <taxon>Polyangia</taxon>
        <taxon>Nannocystales</taxon>
        <taxon>Nannocystaceae</taxon>
        <taxon>Nannocystis</taxon>
    </lineage>
</organism>
<dbReference type="Pfam" id="PF02687">
    <property type="entry name" value="FtsX"/>
    <property type="match status" value="2"/>
</dbReference>
<evidence type="ECO:0000256" key="7">
    <source>
        <dbReference type="SAM" id="Phobius"/>
    </source>
</evidence>
<evidence type="ECO:0000313" key="10">
    <source>
        <dbReference type="EMBL" id="SFF20865.1"/>
    </source>
</evidence>
<feature type="transmembrane region" description="Helical" evidence="7">
    <location>
        <begin position="686"/>
        <end position="705"/>
    </location>
</feature>
<dbReference type="RefSeq" id="WP_096331868.1">
    <property type="nucleotide sequence ID" value="NZ_FOMX01000035.1"/>
</dbReference>
<evidence type="ECO:0000256" key="5">
    <source>
        <dbReference type="ARBA" id="ARBA00023136"/>
    </source>
</evidence>
<evidence type="ECO:0000256" key="3">
    <source>
        <dbReference type="ARBA" id="ARBA00022692"/>
    </source>
</evidence>
<evidence type="ECO:0000256" key="4">
    <source>
        <dbReference type="ARBA" id="ARBA00022989"/>
    </source>
</evidence>
<feature type="transmembrane region" description="Helical" evidence="7">
    <location>
        <begin position="367"/>
        <end position="390"/>
    </location>
</feature>
<keyword evidence="2" id="KW-1003">Cell membrane</keyword>
<dbReference type="STRING" id="54.SAMN02745121_07510"/>
<dbReference type="InterPro" id="IPR025857">
    <property type="entry name" value="MacB_PCD"/>
</dbReference>
<feature type="transmembrane region" description="Helical" evidence="7">
    <location>
        <begin position="731"/>
        <end position="757"/>
    </location>
</feature>
<keyword evidence="3 7" id="KW-0812">Transmembrane</keyword>
<evidence type="ECO:0000313" key="11">
    <source>
        <dbReference type="Proteomes" id="UP000199400"/>
    </source>
</evidence>
<evidence type="ECO:0000259" key="9">
    <source>
        <dbReference type="Pfam" id="PF12704"/>
    </source>
</evidence>
<feature type="domain" description="MacB-like periplasmic core" evidence="9">
    <location>
        <begin position="481"/>
        <end position="598"/>
    </location>
</feature>
<feature type="transmembrane region" description="Helical" evidence="7">
    <location>
        <begin position="418"/>
        <end position="438"/>
    </location>
</feature>
<protein>
    <submittedName>
        <fullName evidence="10">Putative ABC transport system permease protein</fullName>
    </submittedName>
</protein>
<proteinExistence type="inferred from homology"/>
<feature type="transmembrane region" description="Helical" evidence="7">
    <location>
        <begin position="21"/>
        <end position="48"/>
    </location>
</feature>
<evidence type="ECO:0000259" key="8">
    <source>
        <dbReference type="Pfam" id="PF02687"/>
    </source>
</evidence>
<feature type="transmembrane region" description="Helical" evidence="7">
    <location>
        <begin position="321"/>
        <end position="344"/>
    </location>
</feature>
<keyword evidence="5 7" id="KW-0472">Membrane</keyword>
<reference evidence="11" key="1">
    <citation type="submission" date="2016-10" db="EMBL/GenBank/DDBJ databases">
        <authorList>
            <person name="Varghese N."/>
            <person name="Submissions S."/>
        </authorList>
    </citation>
    <scope>NUCLEOTIDE SEQUENCE [LARGE SCALE GENOMIC DNA]</scope>
    <source>
        <strain evidence="11">ATCC 25963</strain>
    </source>
</reference>
<dbReference type="NCBIfam" id="TIGR03434">
    <property type="entry name" value="ADOP"/>
    <property type="match status" value="1"/>
</dbReference>
<comment type="similarity">
    <text evidence="6">Belongs to the ABC-4 integral membrane protein family.</text>
</comment>
<dbReference type="PANTHER" id="PTHR30572:SF4">
    <property type="entry name" value="ABC TRANSPORTER PERMEASE YTRF"/>
    <property type="match status" value="1"/>
</dbReference>
<dbReference type="Proteomes" id="UP000199400">
    <property type="component" value="Unassembled WGS sequence"/>
</dbReference>
<evidence type="ECO:0000256" key="6">
    <source>
        <dbReference type="ARBA" id="ARBA00038076"/>
    </source>
</evidence>
<feature type="domain" description="MacB-like periplasmic core" evidence="9">
    <location>
        <begin position="22"/>
        <end position="237"/>
    </location>
</feature>
<keyword evidence="4 7" id="KW-1133">Transmembrane helix</keyword>
<dbReference type="GO" id="GO:0022857">
    <property type="term" value="F:transmembrane transporter activity"/>
    <property type="evidence" value="ECO:0007669"/>
    <property type="project" value="TreeGrafter"/>
</dbReference>
<dbReference type="GO" id="GO:0005886">
    <property type="term" value="C:plasma membrane"/>
    <property type="evidence" value="ECO:0007669"/>
    <property type="project" value="UniProtKB-SubCell"/>
</dbReference>
<dbReference type="AlphaFoldDB" id="A0A1I2GTA9"/>
<dbReference type="InterPro" id="IPR017800">
    <property type="entry name" value="ADOP"/>
</dbReference>
<dbReference type="EMBL" id="FOMX01000035">
    <property type="protein sequence ID" value="SFF20865.1"/>
    <property type="molecule type" value="Genomic_DNA"/>
</dbReference>
<dbReference type="PANTHER" id="PTHR30572">
    <property type="entry name" value="MEMBRANE COMPONENT OF TRANSPORTER-RELATED"/>
    <property type="match status" value="1"/>
</dbReference>
<feature type="domain" description="ABC3 transporter permease C-terminal" evidence="8">
    <location>
        <begin position="278"/>
        <end position="394"/>
    </location>
</feature>
<name>A0A1I2GTA9_9BACT</name>
<keyword evidence="11" id="KW-1185">Reference proteome</keyword>
<sequence length="811" mass="87140">MSALLRDLRFAARVLAKSPSYTFVAVFTLALGIGANTAIFSTVNAVLLRPLPYAQPERLVVLTETQPKFEEMSVAYLNYVDYRQQNSTFVDMGAFNDASVNITGKGEPERLKAQQFSQSVLPVLGVEPLLGRNFLAEEDRPRGPKAVILTHGFWQRRFAGDPDIVGKPITLDGAPWDVVGVMPPDFRFFGTSDVIIPIGLRADEPNYQSRGSHPGITVVGRLKPDVTIEQATADLRAVGDGLAKIHEQVQDTRARLQDMHEDLVEDLREGILLLYGAVMFVLLITAANVANLMLARAMTRQKEMRIRAALGAGRWRLVRQLLVESSLLGLVGGAMGLLVALWGVDLLAAARPQAIEVLGPIEVDAPVLAYTLAVALGTGLLFGLVPAIYASRQDLAQALKEADHRATAVGGHLRVRNLLVVVEVALALVLLVGAGLSLRGFAKLADVDPGFSPGDVLTMELSLPTTRYKTAAEVRRFWTELERRVAEIPGVVSVSASSGLPFAGASESSFLMAGEPRVIANTKMAVAYFVDAGHFETLKIPLHAGRTFTAHDTEETPLGLVIDQALADKFFPGQNPVGQQLQEGMSDKGIAEIVGVVGHVAHYGLDGPQRTQYQMYYAYRQLPAPIQARIASGMTLSVRTQGEPLGYATQVRAAVAAVDPEQPVFAVQTLEQYIADSVAPRRFTSALLSVFAALALVLAAVGLYATMAHSVAQRTHELGVRMALGAQPRHVVWLVVRQGLVLVAAGAALGLAGALALTRLMTSLLTQQVSPADPATYVGVTLLLVAIGLLATYIPAQRATRIDPMVALRQE</sequence>
<evidence type="ECO:0000256" key="2">
    <source>
        <dbReference type="ARBA" id="ARBA00022475"/>
    </source>
</evidence>
<dbReference type="InterPro" id="IPR050250">
    <property type="entry name" value="Macrolide_Exporter_MacB"/>
</dbReference>
<feature type="transmembrane region" description="Helical" evidence="7">
    <location>
        <begin position="777"/>
        <end position="796"/>
    </location>
</feature>
<gene>
    <name evidence="10" type="ORF">SAMN02745121_07510</name>
</gene>
<dbReference type="InterPro" id="IPR003838">
    <property type="entry name" value="ABC3_permease_C"/>
</dbReference>
<dbReference type="OrthoDB" id="5524280at2"/>
<comment type="subcellular location">
    <subcellularLocation>
        <location evidence="1">Cell membrane</location>
        <topology evidence="1">Multi-pass membrane protein</topology>
    </subcellularLocation>
</comment>
<evidence type="ECO:0000256" key="1">
    <source>
        <dbReference type="ARBA" id="ARBA00004651"/>
    </source>
</evidence>
<accession>A0A1I2GTA9</accession>
<feature type="transmembrane region" description="Helical" evidence="7">
    <location>
        <begin position="272"/>
        <end position="295"/>
    </location>
</feature>
<feature type="domain" description="ABC3 transporter permease C-terminal" evidence="8">
    <location>
        <begin position="690"/>
        <end position="804"/>
    </location>
</feature>
<dbReference type="Pfam" id="PF12704">
    <property type="entry name" value="MacB_PCD"/>
    <property type="match status" value="2"/>
</dbReference>